<dbReference type="CDD" id="cd09618">
    <property type="entry name" value="CBM9_like_2"/>
    <property type="match status" value="1"/>
</dbReference>
<keyword evidence="3" id="KW-1185">Reference proteome</keyword>
<evidence type="ECO:0000313" key="2">
    <source>
        <dbReference type="EMBL" id="KJD34774.1"/>
    </source>
</evidence>
<feature type="domain" description="DUF5916" evidence="1">
    <location>
        <begin position="229"/>
        <end position="651"/>
    </location>
</feature>
<gene>
    <name evidence="2" type="ORF">PK35_00520</name>
</gene>
<dbReference type="SUPFAM" id="SSF49344">
    <property type="entry name" value="CBD9-like"/>
    <property type="match status" value="1"/>
</dbReference>
<organism evidence="2 3">
    <name type="scientific">Neotamlana nanhaiensis</name>
    <dbReference type="NCBI Taxonomy" id="1382798"/>
    <lineage>
        <taxon>Bacteria</taxon>
        <taxon>Pseudomonadati</taxon>
        <taxon>Bacteroidota</taxon>
        <taxon>Flavobacteriia</taxon>
        <taxon>Flavobacteriales</taxon>
        <taxon>Flavobacteriaceae</taxon>
        <taxon>Neotamlana</taxon>
    </lineage>
</organism>
<comment type="caution">
    <text evidence="2">The sequence shown here is derived from an EMBL/GenBank/DDBJ whole genome shotgun (WGS) entry which is preliminary data.</text>
</comment>
<protein>
    <recommendedName>
        <fullName evidence="1">DUF5916 domain-containing protein</fullName>
    </recommendedName>
</protein>
<sequence length="742" mass="85514">MPFLLFSQHTASAKKNEEISQIHIRKTTDKIVINGSLDELSWRQSQLVSGFNQYFPKDNIDAIGDTEIMMCYDDNFLYVAAKCYSSGKNFRVESLKRDFSFSTNDNVNFIFDTYLDRTNAFQFSLNAMGAQKEALISNGGKNSNAIDISWDNKWYGDSKIYDGYWVCELAIPFSSIRYKEGASKWGFNCYRNDVQNNEISNLTGTSRENNLMNLNFTADIVWEQPLKRPSQRVSLIPYTLIGASRDYEIPSETKFQPSFDVGGDVKLGITSSLNLDLTINPDFSQVEVDGQVNNLDRFEISLPEKRQFFLENADLFGSFGTNSARPFFSRRIGVSIDTLTENNIQNTIYGGLRLSGKLNKRLRIGLLSLQAASQRENDLPSFNYTVLAAQQQVFDRSNIAFILVNKQAFNSNRFGDSVDAFDRVAGIEYTLNTKNNYWLGKASVMKAMTPDDKQMKYNSFFQLEYNRRRFRAEIVSLLVGDGFDAEVGFVPRRDILMFSPEFDIRFFPKTKKIAQITFQADSRVFYKLGKDDNPIIEDFGLEEWQLKFDLKTSFSNNHNFDVSFEFKDFTLLRNFDPTRIQATDLFFQSGTKHKNTVFTASYESDVRKAFSYQISPNAGRFYGGTKVGIEGGIKYRFQPFGSIAMDCEYTKIDIGGNFKKANFWLVGPRTEFTFSKKLFWTTFLQYNSRLNNLNINTRLQWRFAPASDFFLVWTDNYNTEVFSNFQKRNRALVAKLTYWLNI</sequence>
<proteinExistence type="predicted"/>
<dbReference type="PATRIC" id="fig|1382798.3.peg.107"/>
<dbReference type="AlphaFoldDB" id="A0A0D7W6Y8"/>
<dbReference type="EMBL" id="JTDV01000001">
    <property type="protein sequence ID" value="KJD34774.1"/>
    <property type="molecule type" value="Genomic_DNA"/>
</dbReference>
<name>A0A0D7W6Y8_9FLAO</name>
<dbReference type="Pfam" id="PF19313">
    <property type="entry name" value="DUF5916"/>
    <property type="match status" value="1"/>
</dbReference>
<dbReference type="Gene3D" id="2.60.40.1190">
    <property type="match status" value="1"/>
</dbReference>
<evidence type="ECO:0000259" key="1">
    <source>
        <dbReference type="Pfam" id="PF19313"/>
    </source>
</evidence>
<dbReference type="Proteomes" id="UP000032361">
    <property type="component" value="Unassembled WGS sequence"/>
</dbReference>
<dbReference type="STRING" id="1382798.PK35_00520"/>
<evidence type="ECO:0000313" key="3">
    <source>
        <dbReference type="Proteomes" id="UP000032361"/>
    </source>
</evidence>
<dbReference type="InterPro" id="IPR045670">
    <property type="entry name" value="DUF5916"/>
</dbReference>
<reference evidence="2 3" key="1">
    <citation type="journal article" date="2015" name="Antonie Van Leeuwenhoek">
        <title>Tamlana nanhaiensis sp. nov., isolated from surface seawater collected from the South China Sea.</title>
        <authorList>
            <person name="Liu X."/>
            <person name="Lai Q."/>
            <person name="Du Y."/>
            <person name="Li G."/>
            <person name="Sun F."/>
            <person name="Shao Z."/>
        </authorList>
    </citation>
    <scope>NUCLEOTIDE SEQUENCE [LARGE SCALE GENOMIC DNA]</scope>
    <source>
        <strain evidence="2 3">FHC16</strain>
    </source>
</reference>
<accession>A0A0D7W6Y8</accession>